<comment type="function">
    <text evidence="7">Cytochromes P450 are a group of heme-thiolate monooxygenases. They oxidize a variety of structurally unrelated compounds, including steroids, fatty acids, and xenobiotics.</text>
</comment>
<comment type="similarity">
    <text evidence="1 8">Belongs to the cytochrome P450 family.</text>
</comment>
<name>A0A7W6BK77_9SPHN</name>
<keyword evidence="3 8" id="KW-0479">Metal-binding</keyword>
<keyword evidence="4 8" id="KW-0560">Oxidoreductase</keyword>
<dbReference type="GO" id="GO:0020037">
    <property type="term" value="F:heme binding"/>
    <property type="evidence" value="ECO:0007669"/>
    <property type="project" value="InterPro"/>
</dbReference>
<evidence type="ECO:0000313" key="9">
    <source>
        <dbReference type="EMBL" id="MBB3928398.1"/>
    </source>
</evidence>
<dbReference type="Proteomes" id="UP000571950">
    <property type="component" value="Unassembled WGS sequence"/>
</dbReference>
<dbReference type="GO" id="GO:0008395">
    <property type="term" value="F:steroid hydroxylase activity"/>
    <property type="evidence" value="ECO:0007669"/>
    <property type="project" value="TreeGrafter"/>
</dbReference>
<keyword evidence="5 8" id="KW-0408">Iron</keyword>
<gene>
    <name evidence="9" type="ORF">GGR43_004142</name>
</gene>
<evidence type="ECO:0000256" key="7">
    <source>
        <dbReference type="ARBA" id="ARBA00043906"/>
    </source>
</evidence>
<dbReference type="SUPFAM" id="SSF48264">
    <property type="entry name" value="Cytochrome P450"/>
    <property type="match status" value="1"/>
</dbReference>
<dbReference type="PROSITE" id="PS00086">
    <property type="entry name" value="CYTOCHROME_P450"/>
    <property type="match status" value="1"/>
</dbReference>
<dbReference type="GO" id="GO:0036199">
    <property type="term" value="F:cholest-4-en-3-one 26-monooxygenase activity"/>
    <property type="evidence" value="ECO:0007669"/>
    <property type="project" value="TreeGrafter"/>
</dbReference>
<reference evidence="9 10" key="1">
    <citation type="submission" date="2020-08" db="EMBL/GenBank/DDBJ databases">
        <title>Genomic Encyclopedia of Type Strains, Phase IV (KMG-IV): sequencing the most valuable type-strain genomes for metagenomic binning, comparative biology and taxonomic classification.</title>
        <authorList>
            <person name="Goeker M."/>
        </authorList>
    </citation>
    <scope>NUCLEOTIDE SEQUENCE [LARGE SCALE GENOMIC DNA]</scope>
    <source>
        <strain evidence="9 10">DSM 26189</strain>
    </source>
</reference>
<dbReference type="PRINTS" id="PR00359">
    <property type="entry name" value="BP450"/>
</dbReference>
<keyword evidence="6 8" id="KW-0503">Monooxygenase</keyword>
<dbReference type="InterPro" id="IPR017972">
    <property type="entry name" value="Cyt_P450_CS"/>
</dbReference>
<dbReference type="Gene3D" id="1.10.630.10">
    <property type="entry name" value="Cytochrome P450"/>
    <property type="match status" value="1"/>
</dbReference>
<comment type="caution">
    <text evidence="9">The sequence shown here is derived from an EMBL/GenBank/DDBJ whole genome shotgun (WGS) entry which is preliminary data.</text>
</comment>
<dbReference type="InterPro" id="IPR036396">
    <property type="entry name" value="Cyt_P450_sf"/>
</dbReference>
<dbReference type="GO" id="GO:0005506">
    <property type="term" value="F:iron ion binding"/>
    <property type="evidence" value="ECO:0007669"/>
    <property type="project" value="InterPro"/>
</dbReference>
<dbReference type="Pfam" id="PF00067">
    <property type="entry name" value="p450"/>
    <property type="match status" value="1"/>
</dbReference>
<accession>A0A7W6BK77</accession>
<evidence type="ECO:0000256" key="6">
    <source>
        <dbReference type="ARBA" id="ARBA00023033"/>
    </source>
</evidence>
<proteinExistence type="inferred from homology"/>
<dbReference type="PRINTS" id="PR00385">
    <property type="entry name" value="P450"/>
</dbReference>
<dbReference type="InterPro" id="IPR001128">
    <property type="entry name" value="Cyt_P450"/>
</dbReference>
<dbReference type="InterPro" id="IPR002397">
    <property type="entry name" value="Cyt_P450_B"/>
</dbReference>
<organism evidence="9 10">
    <name type="scientific">Sphingobium jiangsuense</name>
    <dbReference type="NCBI Taxonomy" id="870476"/>
    <lineage>
        <taxon>Bacteria</taxon>
        <taxon>Pseudomonadati</taxon>
        <taxon>Pseudomonadota</taxon>
        <taxon>Alphaproteobacteria</taxon>
        <taxon>Sphingomonadales</taxon>
        <taxon>Sphingomonadaceae</taxon>
        <taxon>Sphingobium</taxon>
    </lineage>
</organism>
<evidence type="ECO:0000256" key="1">
    <source>
        <dbReference type="ARBA" id="ARBA00010617"/>
    </source>
</evidence>
<evidence type="ECO:0000256" key="3">
    <source>
        <dbReference type="ARBA" id="ARBA00022723"/>
    </source>
</evidence>
<evidence type="ECO:0000256" key="8">
    <source>
        <dbReference type="RuleBase" id="RU000461"/>
    </source>
</evidence>
<dbReference type="AlphaFoldDB" id="A0A7W6BK77"/>
<evidence type="ECO:0000313" key="10">
    <source>
        <dbReference type="Proteomes" id="UP000571950"/>
    </source>
</evidence>
<evidence type="ECO:0000256" key="5">
    <source>
        <dbReference type="ARBA" id="ARBA00023004"/>
    </source>
</evidence>
<dbReference type="PANTHER" id="PTHR46696">
    <property type="entry name" value="P450, PUTATIVE (EUROFUNG)-RELATED"/>
    <property type="match status" value="1"/>
</dbReference>
<sequence>MSTHALVVEVNKRPKLFSSAMAHLLKSGGTGAIDAEEAAIMAQGLPWIDTMITADPPVHSRYKRIAMKAFTPLRVEAMADYIRETTHRLIDGFAAKGSVEFKSCFADQLPSIIIADMLGVPRSDIPRFQQWLRSVVSRIAGGASREARIAAARDEIALQRYLLAAIEERRAVPRDDVISDLVHATLADEGDPRPLENVELLGILHQIFTAGQETTAQALSYGVYQLLRHPDQLQAARADASLYMGHVEETLRHLTPVSAMWRIVRQDTELGGVRLYQGDIILLRYTSANRDEMRFPDPDAFDLARANARDHLAFGAGIHSCLGMALARKEMQLAFPILFERLDGLRLSAGDSFSFLPSLLLRGVACLNLEFDPK</sequence>
<dbReference type="FunFam" id="1.10.630.10:FF:000018">
    <property type="entry name" value="Cytochrome P450 monooxygenase"/>
    <property type="match status" value="1"/>
</dbReference>
<dbReference type="GO" id="GO:0006707">
    <property type="term" value="P:cholesterol catabolic process"/>
    <property type="evidence" value="ECO:0007669"/>
    <property type="project" value="TreeGrafter"/>
</dbReference>
<evidence type="ECO:0000256" key="4">
    <source>
        <dbReference type="ARBA" id="ARBA00023002"/>
    </source>
</evidence>
<evidence type="ECO:0000256" key="2">
    <source>
        <dbReference type="ARBA" id="ARBA00022617"/>
    </source>
</evidence>
<keyword evidence="10" id="KW-1185">Reference proteome</keyword>
<keyword evidence="2 8" id="KW-0349">Heme</keyword>
<protein>
    <submittedName>
        <fullName evidence="9">Cytochrome P450</fullName>
    </submittedName>
</protein>
<dbReference type="PANTHER" id="PTHR46696:SF4">
    <property type="entry name" value="BIOTIN BIOSYNTHESIS CYTOCHROME P450"/>
    <property type="match status" value="1"/>
</dbReference>
<dbReference type="EMBL" id="JACIDT010000023">
    <property type="protein sequence ID" value="MBB3928398.1"/>
    <property type="molecule type" value="Genomic_DNA"/>
</dbReference>